<proteinExistence type="predicted"/>
<evidence type="ECO:0000259" key="3">
    <source>
        <dbReference type="Pfam" id="PF18721"/>
    </source>
</evidence>
<evidence type="ECO:0000256" key="1">
    <source>
        <dbReference type="SAM" id="MobiDB-lite"/>
    </source>
</evidence>
<feature type="compositionally biased region" description="Basic and acidic residues" evidence="1">
    <location>
        <begin position="445"/>
        <end position="455"/>
    </location>
</feature>
<dbReference type="Pfam" id="PF18718">
    <property type="entry name" value="CxC5"/>
    <property type="match status" value="1"/>
</dbReference>
<feature type="compositionally biased region" description="Acidic residues" evidence="1">
    <location>
        <begin position="426"/>
        <end position="438"/>
    </location>
</feature>
<sequence>MSVFSAVRHDPDLRDLSLTHLMTFTRLLSVLKNDIILCQPNYITVLDVPLPSLPPVIHLFVSNAADIPSDAVSKLWEFLKDDVWFLCNTRLSAEEEELFRVYGWKAGLTSLTLYPPTHHCANPDCAEFGKPMKKDESRQVVVYTQGNGAVPAWAIHLYCHGCSTNYHHNFSVHNDMRTYYGDKPNYLQIGEHQFAERKLVGMWVTMMLVAWVSATNCSRVYDMALSEQQERDFAAGGWQFGCVLTPDHVWDAFVVLTLLDYNDRKNTYLQVPHTGEQKNRFKEAMRARNREVVEAGQDEIAHCCNKCMRAWTRPDGTEYDVQAVIGDGNAMGHRRCHKPPCTGELDSNRHCFCPTHAYLAGFCAIVGCEAPVVSGKKACLAHAEVERLHYKRGGAAFTLRDRLRKHWLANPSNQAPVIEGSTGEGDAGEGEGDEDEGEQWFNQDDSGHIHLRPAEHPGSIGVDDSTPCEAAKSDTGNRKFKALFGGLRTHNKQILVRPCGVIVSRATFYNAEAVSNVLLHVQKTFSVPHAFKPEHFIYDTNCDAKQQVMAHPDVWWWFHDVGMTVDVFHFLHKHKATHTFCQENNNPTDYPELMGPDGNTWFFNTSIAEQTNVWLGGYQSICREMLPVKYNFFLDEMIRLRNQTIVANLAAAGHEPRERVARST</sequence>
<name>A0AAD6ZBD1_9AGAR</name>
<evidence type="ECO:0000313" key="4">
    <source>
        <dbReference type="EMBL" id="KAJ7314726.1"/>
    </source>
</evidence>
<organism evidence="4 5">
    <name type="scientific">Mycena albidolilacea</name>
    <dbReference type="NCBI Taxonomy" id="1033008"/>
    <lineage>
        <taxon>Eukaryota</taxon>
        <taxon>Fungi</taxon>
        <taxon>Dikarya</taxon>
        <taxon>Basidiomycota</taxon>
        <taxon>Agaricomycotina</taxon>
        <taxon>Agaricomycetes</taxon>
        <taxon>Agaricomycetidae</taxon>
        <taxon>Agaricales</taxon>
        <taxon>Marasmiineae</taxon>
        <taxon>Mycenaceae</taxon>
        <taxon>Mycena</taxon>
    </lineage>
</organism>
<reference evidence="4" key="1">
    <citation type="submission" date="2023-03" db="EMBL/GenBank/DDBJ databases">
        <title>Massive genome expansion in bonnet fungi (Mycena s.s.) driven by repeated elements and novel gene families across ecological guilds.</title>
        <authorList>
            <consortium name="Lawrence Berkeley National Laboratory"/>
            <person name="Harder C.B."/>
            <person name="Miyauchi S."/>
            <person name="Viragh M."/>
            <person name="Kuo A."/>
            <person name="Thoen E."/>
            <person name="Andreopoulos B."/>
            <person name="Lu D."/>
            <person name="Skrede I."/>
            <person name="Drula E."/>
            <person name="Henrissat B."/>
            <person name="Morin E."/>
            <person name="Kohler A."/>
            <person name="Barry K."/>
            <person name="LaButti K."/>
            <person name="Morin E."/>
            <person name="Salamov A."/>
            <person name="Lipzen A."/>
            <person name="Mereny Z."/>
            <person name="Hegedus B."/>
            <person name="Baldrian P."/>
            <person name="Stursova M."/>
            <person name="Weitz H."/>
            <person name="Taylor A."/>
            <person name="Grigoriev I.V."/>
            <person name="Nagy L.G."/>
            <person name="Martin F."/>
            <person name="Kauserud H."/>
        </authorList>
    </citation>
    <scope>NUCLEOTIDE SEQUENCE</scope>
    <source>
        <strain evidence="4">CBHHK002</strain>
    </source>
</reference>
<protein>
    <recommendedName>
        <fullName evidence="6">CxC5 like cysteine cluster associated with KDZ domain-containing protein</fullName>
    </recommendedName>
</protein>
<feature type="region of interest" description="Disordered" evidence="1">
    <location>
        <begin position="410"/>
        <end position="473"/>
    </location>
</feature>
<dbReference type="AlphaFoldDB" id="A0AAD6ZBD1"/>
<dbReference type="Proteomes" id="UP001218218">
    <property type="component" value="Unassembled WGS sequence"/>
</dbReference>
<accession>A0AAD6ZBD1</accession>
<gene>
    <name evidence="4" type="ORF">DFH08DRAFT_716198</name>
</gene>
<evidence type="ECO:0000313" key="5">
    <source>
        <dbReference type="Proteomes" id="UP001218218"/>
    </source>
</evidence>
<dbReference type="InterPro" id="IPR041539">
    <property type="entry name" value="CxC5"/>
</dbReference>
<dbReference type="Pfam" id="PF18721">
    <property type="entry name" value="CxC6"/>
    <property type="match status" value="1"/>
</dbReference>
<feature type="domain" description="CxC5 like cysteine cluster associated with KDZ" evidence="2">
    <location>
        <begin position="110"/>
        <end position="224"/>
    </location>
</feature>
<keyword evidence="5" id="KW-1185">Reference proteome</keyword>
<dbReference type="InterPro" id="IPR040898">
    <property type="entry name" value="CxC6"/>
</dbReference>
<evidence type="ECO:0000259" key="2">
    <source>
        <dbReference type="Pfam" id="PF18718"/>
    </source>
</evidence>
<feature type="domain" description="CxC6 like cysteine cluster associated with KDZ" evidence="3">
    <location>
        <begin position="326"/>
        <end position="386"/>
    </location>
</feature>
<comment type="caution">
    <text evidence="4">The sequence shown here is derived from an EMBL/GenBank/DDBJ whole genome shotgun (WGS) entry which is preliminary data.</text>
</comment>
<dbReference type="EMBL" id="JARIHO010000065">
    <property type="protein sequence ID" value="KAJ7314726.1"/>
    <property type="molecule type" value="Genomic_DNA"/>
</dbReference>
<evidence type="ECO:0008006" key="6">
    <source>
        <dbReference type="Google" id="ProtNLM"/>
    </source>
</evidence>